<proteinExistence type="predicted"/>
<dbReference type="AlphaFoldDB" id="A0A2C1D560"/>
<evidence type="ECO:0000313" key="3">
    <source>
        <dbReference type="Proteomes" id="UP000225872"/>
    </source>
</evidence>
<comment type="caution">
    <text evidence="2">The sequence shown here is derived from an EMBL/GenBank/DDBJ whole genome shotgun (WGS) entry which is preliminary data.</text>
</comment>
<keyword evidence="1" id="KW-0472">Membrane</keyword>
<reference evidence="2 3" key="1">
    <citation type="submission" date="2017-09" db="EMBL/GenBank/DDBJ databases">
        <title>Large-scale bioinformatics analysis of Bacillus genomes uncovers conserved roles of natural products in bacterial physiology.</title>
        <authorList>
            <consortium name="Agbiome Team Llc"/>
            <person name="Bleich R.M."/>
            <person name="Grubbs K.J."/>
            <person name="Santa Maria K.C."/>
            <person name="Allen S.E."/>
            <person name="Farag S."/>
            <person name="Shank E.A."/>
            <person name="Bowers A."/>
        </authorList>
    </citation>
    <scope>NUCLEOTIDE SEQUENCE [LARGE SCALE GENOMIC DNA]</scope>
    <source>
        <strain evidence="2 3">AFS041432</strain>
    </source>
</reference>
<dbReference type="EMBL" id="NULO01000107">
    <property type="protein sequence ID" value="PGS95147.1"/>
    <property type="molecule type" value="Genomic_DNA"/>
</dbReference>
<name>A0A2C1D560_BACCE</name>
<evidence type="ECO:0000256" key="1">
    <source>
        <dbReference type="SAM" id="Phobius"/>
    </source>
</evidence>
<accession>A0A2C1D560</accession>
<organism evidence="2 3">
    <name type="scientific">Bacillus cereus</name>
    <dbReference type="NCBI Taxonomy" id="1396"/>
    <lineage>
        <taxon>Bacteria</taxon>
        <taxon>Bacillati</taxon>
        <taxon>Bacillota</taxon>
        <taxon>Bacilli</taxon>
        <taxon>Bacillales</taxon>
        <taxon>Bacillaceae</taxon>
        <taxon>Bacillus</taxon>
        <taxon>Bacillus cereus group</taxon>
    </lineage>
</organism>
<feature type="transmembrane region" description="Helical" evidence="1">
    <location>
        <begin position="21"/>
        <end position="38"/>
    </location>
</feature>
<keyword evidence="1" id="KW-1133">Transmembrane helix</keyword>
<gene>
    <name evidence="2" type="ORF">COD09_23350</name>
</gene>
<dbReference type="Proteomes" id="UP000225872">
    <property type="component" value="Unassembled WGS sequence"/>
</dbReference>
<sequence>MLVRNYHNFFILTTFNNLNYLFGKLYFFTVTTQLYIAFRRLVKGIIAAIKIKMALHLAAFLCFKTLRVAEKGTDRFYALPVPLAHFKKMLFFLFLQSN</sequence>
<keyword evidence="1" id="KW-0812">Transmembrane</keyword>
<evidence type="ECO:0000313" key="2">
    <source>
        <dbReference type="EMBL" id="PGS95147.1"/>
    </source>
</evidence>
<protein>
    <submittedName>
        <fullName evidence="2">Uncharacterized protein</fullName>
    </submittedName>
</protein>